<dbReference type="InterPro" id="IPR050216">
    <property type="entry name" value="LRR_domain-containing"/>
</dbReference>
<dbReference type="OrthoDB" id="676979at2759"/>
<dbReference type="SMART" id="SM00369">
    <property type="entry name" value="LRR_TYP"/>
    <property type="match status" value="4"/>
</dbReference>
<evidence type="ECO:0000256" key="1">
    <source>
        <dbReference type="ARBA" id="ARBA00022614"/>
    </source>
</evidence>
<dbReference type="PANTHER" id="PTHR48051:SF42">
    <property type="entry name" value="LEUCINE-RICH REPEAT-CONTAINING PROTEIN 18-LIKE"/>
    <property type="match status" value="1"/>
</dbReference>
<sequence>MVKSCVRMTVDGKRRLDLSYQGLAAVPRCLVSLCDVEELDLSRNLLTKLPDFLHLFVNLRFLDLHSNYLENLPPSIGQLQNLLTLNLSNNRLTSGSLPLELGLLGNLHKLNMGLNQLDSLPRFMIGLKELRHISLFDNRLTAYPDCLRLLKGLEKVNLVSNPFVSKAAPKASVGIRRAEGLHLVRVANLCSDCLEGYRKRSRKTEEREERAEVKRPSSGAKVNQAPWR</sequence>
<dbReference type="PROSITE" id="PS51450">
    <property type="entry name" value="LRR"/>
    <property type="match status" value="3"/>
</dbReference>
<name>A0A9Q0EK92_9TELE</name>
<reference evidence="4" key="1">
    <citation type="submission" date="2022-07" db="EMBL/GenBank/DDBJ databases">
        <title>Chromosome-level genome of Muraenolepis orangiensis.</title>
        <authorList>
            <person name="Kim J."/>
        </authorList>
    </citation>
    <scope>NUCLEOTIDE SEQUENCE</scope>
    <source>
        <strain evidence="4">KU_S4_2022</strain>
        <tissue evidence="4">Muscle</tissue>
    </source>
</reference>
<gene>
    <name evidence="4" type="ORF">NHX12_024373</name>
</gene>
<dbReference type="Pfam" id="PF00560">
    <property type="entry name" value="LRR_1"/>
    <property type="match status" value="2"/>
</dbReference>
<keyword evidence="5" id="KW-1185">Reference proteome</keyword>
<proteinExistence type="predicted"/>
<evidence type="ECO:0000256" key="3">
    <source>
        <dbReference type="SAM" id="MobiDB-lite"/>
    </source>
</evidence>
<dbReference type="Proteomes" id="UP001148018">
    <property type="component" value="Unassembled WGS sequence"/>
</dbReference>
<evidence type="ECO:0008006" key="6">
    <source>
        <dbReference type="Google" id="ProtNLM"/>
    </source>
</evidence>
<feature type="compositionally biased region" description="Basic and acidic residues" evidence="3">
    <location>
        <begin position="199"/>
        <end position="215"/>
    </location>
</feature>
<feature type="region of interest" description="Disordered" evidence="3">
    <location>
        <begin position="199"/>
        <end position="228"/>
    </location>
</feature>
<dbReference type="AlphaFoldDB" id="A0A9Q0EK92"/>
<keyword evidence="1" id="KW-0433">Leucine-rich repeat</keyword>
<accession>A0A9Q0EK92</accession>
<evidence type="ECO:0000313" key="4">
    <source>
        <dbReference type="EMBL" id="KAJ3607321.1"/>
    </source>
</evidence>
<dbReference type="GO" id="GO:0005737">
    <property type="term" value="C:cytoplasm"/>
    <property type="evidence" value="ECO:0007669"/>
    <property type="project" value="TreeGrafter"/>
</dbReference>
<dbReference type="PRINTS" id="PR00019">
    <property type="entry name" value="LEURICHRPT"/>
</dbReference>
<comment type="caution">
    <text evidence="4">The sequence shown here is derived from an EMBL/GenBank/DDBJ whole genome shotgun (WGS) entry which is preliminary data.</text>
</comment>
<keyword evidence="2" id="KW-0677">Repeat</keyword>
<dbReference type="EMBL" id="JANIIK010000040">
    <property type="protein sequence ID" value="KAJ3607321.1"/>
    <property type="molecule type" value="Genomic_DNA"/>
</dbReference>
<evidence type="ECO:0000256" key="2">
    <source>
        <dbReference type="ARBA" id="ARBA00022737"/>
    </source>
</evidence>
<dbReference type="Gene3D" id="3.80.10.10">
    <property type="entry name" value="Ribonuclease Inhibitor"/>
    <property type="match status" value="1"/>
</dbReference>
<dbReference type="PANTHER" id="PTHR48051">
    <property type="match status" value="1"/>
</dbReference>
<evidence type="ECO:0000313" key="5">
    <source>
        <dbReference type="Proteomes" id="UP001148018"/>
    </source>
</evidence>
<organism evidence="4 5">
    <name type="scientific">Muraenolepis orangiensis</name>
    <name type="common">Patagonian moray cod</name>
    <dbReference type="NCBI Taxonomy" id="630683"/>
    <lineage>
        <taxon>Eukaryota</taxon>
        <taxon>Metazoa</taxon>
        <taxon>Chordata</taxon>
        <taxon>Craniata</taxon>
        <taxon>Vertebrata</taxon>
        <taxon>Euteleostomi</taxon>
        <taxon>Actinopterygii</taxon>
        <taxon>Neopterygii</taxon>
        <taxon>Teleostei</taxon>
        <taxon>Neoteleostei</taxon>
        <taxon>Acanthomorphata</taxon>
        <taxon>Zeiogadaria</taxon>
        <taxon>Gadariae</taxon>
        <taxon>Gadiformes</taxon>
        <taxon>Muraenolepidoidei</taxon>
        <taxon>Muraenolepididae</taxon>
        <taxon>Muraenolepis</taxon>
    </lineage>
</organism>
<dbReference type="InterPro" id="IPR001611">
    <property type="entry name" value="Leu-rich_rpt"/>
</dbReference>
<protein>
    <recommendedName>
        <fullName evidence="6">Leucine-rich repeat-containing protein 18</fullName>
    </recommendedName>
</protein>
<dbReference type="InterPro" id="IPR003591">
    <property type="entry name" value="Leu-rich_rpt_typical-subtyp"/>
</dbReference>
<dbReference type="SUPFAM" id="SSF52058">
    <property type="entry name" value="L domain-like"/>
    <property type="match status" value="1"/>
</dbReference>
<dbReference type="InterPro" id="IPR032675">
    <property type="entry name" value="LRR_dom_sf"/>
</dbReference>